<keyword evidence="2" id="KW-1185">Reference proteome</keyword>
<dbReference type="RefSeq" id="WP_144834784.1">
    <property type="nucleotide sequence ID" value="NZ_JAWDIU010000002.1"/>
</dbReference>
<dbReference type="EMBL" id="JAWDIU010000002">
    <property type="protein sequence ID" value="MDU0326813.1"/>
    <property type="molecule type" value="Genomic_DNA"/>
</dbReference>
<evidence type="ECO:0000313" key="1">
    <source>
        <dbReference type="EMBL" id="MDU0326813.1"/>
    </source>
</evidence>
<sequence length="88" mass="9678">MPDPRALRIDVGPFHLLPTPDAETWTATARSASDAEPPEITAQWTAWVAFAQRVLQADALWRDVEARGDAWDEGFAAARDAGATNPYR</sequence>
<dbReference type="Proteomes" id="UP001256673">
    <property type="component" value="Unassembled WGS sequence"/>
</dbReference>
<accession>A0ABU3RWJ6</accession>
<proteinExistence type="predicted"/>
<comment type="caution">
    <text evidence="1">The sequence shown here is derived from an EMBL/GenBank/DDBJ whole genome shotgun (WGS) entry which is preliminary data.</text>
</comment>
<protein>
    <submittedName>
        <fullName evidence="1">Uncharacterized protein</fullName>
    </submittedName>
</protein>
<reference evidence="1 2" key="1">
    <citation type="submission" date="2023-09" db="EMBL/GenBank/DDBJ databases">
        <title>Microbacterium fusihabitans sp. nov., Microbacterium phycihabitans sp. nov., and Microbacterium cervinum sp. nov., isolated from dried seaweeds of beach.</title>
        <authorList>
            <person name="Lee S.D."/>
        </authorList>
    </citation>
    <scope>NUCLEOTIDE SEQUENCE [LARGE SCALE GENOMIC DNA]</scope>
    <source>
        <strain evidence="1 2">KSW2-21</strain>
    </source>
</reference>
<gene>
    <name evidence="1" type="ORF">RWH43_08600</name>
</gene>
<name>A0ABU3RWJ6_9MICO</name>
<organism evidence="1 2">
    <name type="scientific">Microbacterium algihabitans</name>
    <dbReference type="NCBI Taxonomy" id="3075992"/>
    <lineage>
        <taxon>Bacteria</taxon>
        <taxon>Bacillati</taxon>
        <taxon>Actinomycetota</taxon>
        <taxon>Actinomycetes</taxon>
        <taxon>Micrococcales</taxon>
        <taxon>Microbacteriaceae</taxon>
        <taxon>Microbacterium</taxon>
    </lineage>
</organism>
<evidence type="ECO:0000313" key="2">
    <source>
        <dbReference type="Proteomes" id="UP001256673"/>
    </source>
</evidence>